<feature type="compositionally biased region" description="Basic and acidic residues" evidence="5">
    <location>
        <begin position="482"/>
        <end position="492"/>
    </location>
</feature>
<dbReference type="InterPro" id="IPR027417">
    <property type="entry name" value="P-loop_NTPase"/>
</dbReference>
<dbReference type="Gene3D" id="3.40.50.300">
    <property type="entry name" value="P-loop containing nucleotide triphosphate hydrolases"/>
    <property type="match status" value="1"/>
</dbReference>
<feature type="compositionally biased region" description="Polar residues" evidence="5">
    <location>
        <begin position="407"/>
        <end position="417"/>
    </location>
</feature>
<comment type="function">
    <text evidence="3">Possible regulatory or functional link with the histocompatibility cluster.</text>
</comment>
<evidence type="ECO:0000256" key="2">
    <source>
        <dbReference type="ARBA" id="ARBA00023134"/>
    </source>
</evidence>
<evidence type="ECO:0000313" key="8">
    <source>
        <dbReference type="Proteomes" id="UP000310189"/>
    </source>
</evidence>
<dbReference type="PANTHER" id="PTHR45709:SF3">
    <property type="entry name" value="GUANINE NUCLEOTIDE-BINDING PROTEIN-LIKE 1"/>
    <property type="match status" value="1"/>
</dbReference>
<evidence type="ECO:0000256" key="3">
    <source>
        <dbReference type="ARBA" id="ARBA00037770"/>
    </source>
</evidence>
<feature type="region of interest" description="Disordered" evidence="5">
    <location>
        <begin position="696"/>
        <end position="765"/>
    </location>
</feature>
<keyword evidence="1" id="KW-0547">Nucleotide-binding</keyword>
<dbReference type="GO" id="GO:0005525">
    <property type="term" value="F:GTP binding"/>
    <property type="evidence" value="ECO:0007669"/>
    <property type="project" value="UniProtKB-KW"/>
</dbReference>
<feature type="compositionally biased region" description="Acidic residues" evidence="5">
    <location>
        <begin position="704"/>
        <end position="716"/>
    </location>
</feature>
<keyword evidence="8" id="KW-1185">Reference proteome</keyword>
<dbReference type="OrthoDB" id="61815at2759"/>
<feature type="region of interest" description="Disordered" evidence="5">
    <location>
        <begin position="405"/>
        <end position="495"/>
    </location>
</feature>
<proteinExistence type="predicted"/>
<dbReference type="EMBL" id="SPNW01000021">
    <property type="protein sequence ID" value="TIA90189.1"/>
    <property type="molecule type" value="Genomic_DNA"/>
</dbReference>
<comment type="caution">
    <text evidence="7">The sequence shown here is derived from an EMBL/GenBank/DDBJ whole genome shotgun (WGS) entry which is preliminary data.</text>
</comment>
<dbReference type="SUPFAM" id="SSF52540">
    <property type="entry name" value="P-loop containing nucleoside triphosphate hydrolases"/>
    <property type="match status" value="1"/>
</dbReference>
<dbReference type="InterPro" id="IPR006073">
    <property type="entry name" value="GTP-bd"/>
</dbReference>
<dbReference type="PANTHER" id="PTHR45709">
    <property type="entry name" value="LARGE SUBUNIT GTPASE 1 HOMOLOG-RELATED"/>
    <property type="match status" value="1"/>
</dbReference>
<evidence type="ECO:0000313" key="7">
    <source>
        <dbReference type="EMBL" id="TIA90189.1"/>
    </source>
</evidence>
<reference evidence="7 8" key="1">
    <citation type="submission" date="2019-03" db="EMBL/GenBank/DDBJ databases">
        <title>Sequencing 23 genomes of Wallemia ichthyophaga.</title>
        <authorList>
            <person name="Gostincar C."/>
        </authorList>
    </citation>
    <scope>NUCLEOTIDE SEQUENCE [LARGE SCALE GENOMIC DNA]</scope>
    <source>
        <strain evidence="7 8">EXF-5753</strain>
    </source>
</reference>
<evidence type="ECO:0000259" key="6">
    <source>
        <dbReference type="Pfam" id="PF01926"/>
    </source>
</evidence>
<dbReference type="PRINTS" id="PR00326">
    <property type="entry name" value="GTP1OBG"/>
</dbReference>
<dbReference type="Proteomes" id="UP000310189">
    <property type="component" value="Unassembled WGS sequence"/>
</dbReference>
<dbReference type="Pfam" id="PF01926">
    <property type="entry name" value="MMR_HSR1"/>
    <property type="match status" value="1"/>
</dbReference>
<evidence type="ECO:0000256" key="4">
    <source>
        <dbReference type="ARBA" id="ARBA00039902"/>
    </source>
</evidence>
<protein>
    <recommendedName>
        <fullName evidence="4">Guanine nucleotide-binding protein-like 1</fullName>
    </recommendedName>
</protein>
<organism evidence="7 8">
    <name type="scientific">Wallemia hederae</name>
    <dbReference type="NCBI Taxonomy" id="1540922"/>
    <lineage>
        <taxon>Eukaryota</taxon>
        <taxon>Fungi</taxon>
        <taxon>Dikarya</taxon>
        <taxon>Basidiomycota</taxon>
        <taxon>Wallemiomycotina</taxon>
        <taxon>Wallemiomycetes</taxon>
        <taxon>Wallemiales</taxon>
        <taxon>Wallemiaceae</taxon>
        <taxon>Wallemia</taxon>
    </lineage>
</organism>
<dbReference type="GO" id="GO:0003924">
    <property type="term" value="F:GTPase activity"/>
    <property type="evidence" value="ECO:0007669"/>
    <property type="project" value="InterPro"/>
</dbReference>
<accession>A0A4T0FP43</accession>
<dbReference type="AlphaFoldDB" id="A0A4T0FP43"/>
<feature type="compositionally biased region" description="Acidic residues" evidence="5">
    <location>
        <begin position="471"/>
        <end position="481"/>
    </location>
</feature>
<sequence>MQLVLARELSEQMKVSALYIDPSDAVQLTLLVYQISAVVESIGFLDREVALGSSCSKLTPWSTPILIGLRRLTSGWAVLSLGLSISRLNAPLIIVVLQQVKSPSWLPAMRRTPQSSKAKSEKLKLKRAQNRGEDVEIQTKSQLPKFSRSAFLDPKLSKKKKAAEKLESTWQGSSNQQYVDQNEVIDGWYWDRPIPTSAAVWSEQAQDEQLSCFRRPKWNYKMSKKELESNEVIQFKRWLKANDEALDKLQKDDVGVYERNIEVWRQFWRTCEMSQVLLILIDIRLPPIHFTSSLKKYLALLTEKQNKRVIYVFTKVDLVPHDTIACWEAWLKSQLSQNDQIVKLSTYQVVLGEQGKGRRKPFIKPESMSELLGAIAAAHSSLKKADCNVPDVNFDSVATEIRERLSASAQDNSQSSTTKDDIGEDDVLASSSKVARRKARKLGRIQAESNKGGAKRKGFEVTFDDTKADNDSAEESEAEQEADQKPSKSNDRTEDDVLTVGLIGQPNVGKSSVINGLFGTSKVRASSTPGKTKHFQTLYLADKVRLADCPGLIWPSTTPRWAQVLGSTVPISQERQPSRIVYEIGHRMPLERILPLAAESVLEKEEKEDKRTWREGMARPTKQQDGSVKTLEILERYAIRAGFMTAKAGRPDVNRSSNYILRQITTSQYQWAYLPNGIELNDTSDGIYIADSNNVAQAHHVSSEDEESEPEASDNELSDRGQSKEMHQQSDEQSDEHDEPVAQGGRNIRSAFDLLAVDDGDSSED</sequence>
<evidence type="ECO:0000256" key="1">
    <source>
        <dbReference type="ARBA" id="ARBA00022741"/>
    </source>
</evidence>
<dbReference type="InterPro" id="IPR043358">
    <property type="entry name" value="GNL1-like"/>
</dbReference>
<feature type="domain" description="G" evidence="6">
    <location>
        <begin position="499"/>
        <end position="554"/>
    </location>
</feature>
<feature type="compositionally biased region" description="Basic residues" evidence="5">
    <location>
        <begin position="434"/>
        <end position="443"/>
    </location>
</feature>
<feature type="compositionally biased region" description="Acidic residues" evidence="5">
    <location>
        <begin position="756"/>
        <end position="765"/>
    </location>
</feature>
<name>A0A4T0FP43_9BASI</name>
<feature type="compositionally biased region" description="Basic and acidic residues" evidence="5">
    <location>
        <begin position="717"/>
        <end position="730"/>
    </location>
</feature>
<gene>
    <name evidence="7" type="ORF">E3P99_01733</name>
</gene>
<evidence type="ECO:0000256" key="5">
    <source>
        <dbReference type="SAM" id="MobiDB-lite"/>
    </source>
</evidence>
<keyword evidence="2" id="KW-0342">GTP-binding</keyword>